<dbReference type="Proteomes" id="UP000324222">
    <property type="component" value="Unassembled WGS sequence"/>
</dbReference>
<reference evidence="1 2" key="1">
    <citation type="submission" date="2019-05" db="EMBL/GenBank/DDBJ databases">
        <title>Another draft genome of Portunus trituberculatus and its Hox gene families provides insights of decapod evolution.</title>
        <authorList>
            <person name="Jeong J.-H."/>
            <person name="Song I."/>
            <person name="Kim S."/>
            <person name="Choi T."/>
            <person name="Kim D."/>
            <person name="Ryu S."/>
            <person name="Kim W."/>
        </authorList>
    </citation>
    <scope>NUCLEOTIDE SEQUENCE [LARGE SCALE GENOMIC DNA]</scope>
    <source>
        <tissue evidence="1">Muscle</tissue>
    </source>
</reference>
<keyword evidence="2" id="KW-1185">Reference proteome</keyword>
<protein>
    <submittedName>
        <fullName evidence="1">Uncharacterized protein</fullName>
    </submittedName>
</protein>
<name>A0A5B7HIB9_PORTR</name>
<proteinExistence type="predicted"/>
<sequence length="67" mass="7928">MHPRKPMKSEAVASVHQTTEVFIGTEDTVRCLECLRGLRRTVMDMGTYRYRHLFRIRTGLKVEYLSR</sequence>
<evidence type="ECO:0000313" key="1">
    <source>
        <dbReference type="EMBL" id="MPC69285.1"/>
    </source>
</evidence>
<comment type="caution">
    <text evidence="1">The sequence shown here is derived from an EMBL/GenBank/DDBJ whole genome shotgun (WGS) entry which is preliminary data.</text>
</comment>
<evidence type="ECO:0000313" key="2">
    <source>
        <dbReference type="Proteomes" id="UP000324222"/>
    </source>
</evidence>
<gene>
    <name evidence="1" type="ORF">E2C01_063503</name>
</gene>
<dbReference type="AlphaFoldDB" id="A0A5B7HIB9"/>
<organism evidence="1 2">
    <name type="scientific">Portunus trituberculatus</name>
    <name type="common">Swimming crab</name>
    <name type="synonym">Neptunus trituberculatus</name>
    <dbReference type="NCBI Taxonomy" id="210409"/>
    <lineage>
        <taxon>Eukaryota</taxon>
        <taxon>Metazoa</taxon>
        <taxon>Ecdysozoa</taxon>
        <taxon>Arthropoda</taxon>
        <taxon>Crustacea</taxon>
        <taxon>Multicrustacea</taxon>
        <taxon>Malacostraca</taxon>
        <taxon>Eumalacostraca</taxon>
        <taxon>Eucarida</taxon>
        <taxon>Decapoda</taxon>
        <taxon>Pleocyemata</taxon>
        <taxon>Brachyura</taxon>
        <taxon>Eubrachyura</taxon>
        <taxon>Portunoidea</taxon>
        <taxon>Portunidae</taxon>
        <taxon>Portuninae</taxon>
        <taxon>Portunus</taxon>
    </lineage>
</organism>
<accession>A0A5B7HIB9</accession>
<dbReference type="EMBL" id="VSRR010029157">
    <property type="protein sequence ID" value="MPC69285.1"/>
    <property type="molecule type" value="Genomic_DNA"/>
</dbReference>